<accession>A0A0M2R248</accession>
<evidence type="ECO:0000313" key="1">
    <source>
        <dbReference type="EMBL" id="KKJ75706.1"/>
    </source>
</evidence>
<name>A0A0M2R248_9PROT</name>
<dbReference type="RefSeq" id="WP_046509591.1">
    <property type="nucleotide sequence ID" value="NZ_CBDDLU010000008.1"/>
</dbReference>
<gene>
    <name evidence="1" type="ORF">WH95_17270</name>
</gene>
<comment type="caution">
    <text evidence="1">The sequence shown here is derived from an EMBL/GenBank/DDBJ whole genome shotgun (WGS) entry which is preliminary data.</text>
</comment>
<protein>
    <recommendedName>
        <fullName evidence="3">Tryptophan synthase subunit beta like protein</fullName>
    </recommendedName>
</protein>
<dbReference type="Proteomes" id="UP000034491">
    <property type="component" value="Unassembled WGS sequence"/>
</dbReference>
<dbReference type="AlphaFoldDB" id="A0A0M2R248"/>
<sequence length="119" mass="13355">MPYVSRSNDGKITGIHQEETSTANEFLEANNPELVTFLTQMGQQQDGKEGEIHQELAASDLEMIRVLEDLITTLIDKRVLMMTDLPKAAQRKLSQRYSLRSKLTDLGGIVGHNDDIMLP</sequence>
<organism evidence="1 2">
    <name type="scientific">Kiloniella litopenaei</name>
    <dbReference type="NCBI Taxonomy" id="1549748"/>
    <lineage>
        <taxon>Bacteria</taxon>
        <taxon>Pseudomonadati</taxon>
        <taxon>Pseudomonadota</taxon>
        <taxon>Alphaproteobacteria</taxon>
        <taxon>Rhodospirillales</taxon>
        <taxon>Kiloniellaceae</taxon>
        <taxon>Kiloniella</taxon>
    </lineage>
</organism>
<proteinExistence type="predicted"/>
<evidence type="ECO:0008006" key="3">
    <source>
        <dbReference type="Google" id="ProtNLM"/>
    </source>
</evidence>
<keyword evidence="2" id="KW-1185">Reference proteome</keyword>
<evidence type="ECO:0000313" key="2">
    <source>
        <dbReference type="Proteomes" id="UP000034491"/>
    </source>
</evidence>
<dbReference type="STRING" id="1549748.WH95_17270"/>
<dbReference type="EMBL" id="LANI01000028">
    <property type="protein sequence ID" value="KKJ75706.1"/>
    <property type="molecule type" value="Genomic_DNA"/>
</dbReference>
<reference evidence="1 2" key="1">
    <citation type="submission" date="2015-03" db="EMBL/GenBank/DDBJ databases">
        <title>Genome sequence of Kiloniella sp. P1-1, isolated from the gut microflora of Pacific white shrimp, Penaeus vannamei.</title>
        <authorList>
            <person name="Shao Z."/>
            <person name="Wang L."/>
            <person name="Li X."/>
        </authorList>
    </citation>
    <scope>NUCLEOTIDE SEQUENCE [LARGE SCALE GENOMIC DNA]</scope>
    <source>
        <strain evidence="1 2">P1-1</strain>
    </source>
</reference>
<dbReference type="OrthoDB" id="8527830at2"/>